<gene>
    <name evidence="2" type="primary">LOC109461940</name>
</gene>
<protein>
    <submittedName>
        <fullName evidence="2">Uncharacterized protein LOC109461940</fullName>
    </submittedName>
</protein>
<sequence length="132" mass="13924">MFNSGKVVWREGCVAVYSRLFLIPHTATAAELSRVFTRAVTAGLPALPGYIIRPDSIRVLALNVTSVATLHPADVTSVPTLHPGDVTSVPTVHPGDVTSVPTVRPGDDMTYRSPTVRSSLMGSMAALSTAPQ</sequence>
<name>A0A6P4XTI8_BRABE</name>
<evidence type="ECO:0000313" key="2">
    <source>
        <dbReference type="RefSeq" id="XP_019613979.1"/>
    </source>
</evidence>
<reference evidence="2" key="1">
    <citation type="submission" date="2025-08" db="UniProtKB">
        <authorList>
            <consortium name="RefSeq"/>
        </authorList>
    </citation>
    <scope>IDENTIFICATION</scope>
    <source>
        <tissue evidence="2">Gonad</tissue>
    </source>
</reference>
<dbReference type="KEGG" id="bbel:109461940"/>
<keyword evidence="1" id="KW-1185">Reference proteome</keyword>
<dbReference type="AlphaFoldDB" id="A0A6P4XTI8"/>
<dbReference type="GeneID" id="109461940"/>
<accession>A0A6P4XTI8</accession>
<dbReference type="Proteomes" id="UP000515135">
    <property type="component" value="Unplaced"/>
</dbReference>
<organism evidence="1 2">
    <name type="scientific">Branchiostoma belcheri</name>
    <name type="common">Amphioxus</name>
    <dbReference type="NCBI Taxonomy" id="7741"/>
    <lineage>
        <taxon>Eukaryota</taxon>
        <taxon>Metazoa</taxon>
        <taxon>Chordata</taxon>
        <taxon>Cephalochordata</taxon>
        <taxon>Leptocardii</taxon>
        <taxon>Amphioxiformes</taxon>
        <taxon>Branchiostomatidae</taxon>
        <taxon>Branchiostoma</taxon>
    </lineage>
</organism>
<evidence type="ECO:0000313" key="1">
    <source>
        <dbReference type="Proteomes" id="UP000515135"/>
    </source>
</evidence>
<proteinExistence type="predicted"/>
<dbReference type="RefSeq" id="XP_019613979.1">
    <property type="nucleotide sequence ID" value="XM_019758420.1"/>
</dbReference>